<protein>
    <recommendedName>
        <fullName evidence="6">DUF86 domain-containing protein</fullName>
    </recommendedName>
</protein>
<keyword evidence="2" id="KW-0540">Nuclease</keyword>
<dbReference type="Proteomes" id="UP000826725">
    <property type="component" value="Chromosome"/>
</dbReference>
<evidence type="ECO:0000313" key="4">
    <source>
        <dbReference type="EMBL" id="BCL60036.1"/>
    </source>
</evidence>
<dbReference type="Pfam" id="PF01934">
    <property type="entry name" value="HepT-like"/>
    <property type="match status" value="1"/>
</dbReference>
<dbReference type="KEGG" id="dbk:DGMP_07290"/>
<keyword evidence="3" id="KW-0378">Hydrolase</keyword>
<reference evidence="4" key="1">
    <citation type="submission" date="2020-09" db="EMBL/GenBank/DDBJ databases">
        <title>Desulfogranum mesoprofundum gen. nov., sp. nov., a novel mesophilic, sulfate-reducing chemolithoautotroph isolated from a deep-sea hydrothermal vent chimney in the Suiyo Seamount.</title>
        <authorList>
            <person name="Hashimoto Y."/>
            <person name="Nakagawa S."/>
        </authorList>
    </citation>
    <scope>NUCLEOTIDE SEQUENCE</scope>
    <source>
        <strain evidence="4">KT2</strain>
    </source>
</reference>
<evidence type="ECO:0000313" key="5">
    <source>
        <dbReference type="Proteomes" id="UP000826725"/>
    </source>
</evidence>
<evidence type="ECO:0000256" key="2">
    <source>
        <dbReference type="ARBA" id="ARBA00022722"/>
    </source>
</evidence>
<evidence type="ECO:0000256" key="1">
    <source>
        <dbReference type="ARBA" id="ARBA00022649"/>
    </source>
</evidence>
<gene>
    <name evidence="4" type="ORF">DGMP_07290</name>
</gene>
<dbReference type="GO" id="GO:0004540">
    <property type="term" value="F:RNA nuclease activity"/>
    <property type="evidence" value="ECO:0007669"/>
    <property type="project" value="InterPro"/>
</dbReference>
<evidence type="ECO:0008006" key="6">
    <source>
        <dbReference type="Google" id="ProtNLM"/>
    </source>
</evidence>
<dbReference type="EMBL" id="AP024086">
    <property type="protein sequence ID" value="BCL60036.1"/>
    <property type="molecule type" value="Genomic_DNA"/>
</dbReference>
<dbReference type="InterPro" id="IPR008201">
    <property type="entry name" value="HepT-like"/>
</dbReference>
<sequence length="48" mass="5764">MRAKGMRDIISHHYFDIDAEEIYWVCENKIPELIETLQKIIADISEER</sequence>
<accession>A0A8D5JQH9</accession>
<dbReference type="GO" id="GO:0016787">
    <property type="term" value="F:hydrolase activity"/>
    <property type="evidence" value="ECO:0007669"/>
    <property type="project" value="UniProtKB-KW"/>
</dbReference>
<organism evidence="4 5">
    <name type="scientific">Desulfomarina profundi</name>
    <dbReference type="NCBI Taxonomy" id="2772557"/>
    <lineage>
        <taxon>Bacteria</taxon>
        <taxon>Pseudomonadati</taxon>
        <taxon>Thermodesulfobacteriota</taxon>
        <taxon>Desulfobulbia</taxon>
        <taxon>Desulfobulbales</taxon>
        <taxon>Desulfobulbaceae</taxon>
        <taxon>Desulfomarina</taxon>
    </lineage>
</organism>
<name>A0A8D5JQH9_9BACT</name>
<proteinExistence type="predicted"/>
<evidence type="ECO:0000256" key="3">
    <source>
        <dbReference type="ARBA" id="ARBA00022801"/>
    </source>
</evidence>
<keyword evidence="5" id="KW-1185">Reference proteome</keyword>
<dbReference type="AlphaFoldDB" id="A0A8D5JQH9"/>
<dbReference type="GO" id="GO:0110001">
    <property type="term" value="C:toxin-antitoxin complex"/>
    <property type="evidence" value="ECO:0007669"/>
    <property type="project" value="InterPro"/>
</dbReference>
<keyword evidence="1" id="KW-1277">Toxin-antitoxin system</keyword>